<accession>A0A951PW76</accession>
<dbReference type="AlphaFoldDB" id="A0A951PW76"/>
<keyword evidence="1" id="KW-0378">Hydrolase</keyword>
<sequence length="162" mass="18708">MARHIYDNSLGGKAKADYIDSLWNDENSFWQVLFNYKKLYFMKQLAIEIIKLEAPEIYDNVAPSAPNITPETISIEKLSLYGINEIDKIEYKRIRDAVFAKHTDADGFITCPKSGFKSKIRGYFQIDHIKPMFEGGLTMIDNLQVLSRKAHAEKTSLENRKR</sequence>
<dbReference type="GO" id="GO:0004519">
    <property type="term" value="F:endonuclease activity"/>
    <property type="evidence" value="ECO:0007669"/>
    <property type="project" value="UniProtKB-KW"/>
</dbReference>
<dbReference type="EMBL" id="JAHHHN010000004">
    <property type="protein sequence ID" value="MBW4561434.1"/>
    <property type="molecule type" value="Genomic_DNA"/>
</dbReference>
<proteinExistence type="predicted"/>
<comment type="caution">
    <text evidence="1">The sequence shown here is derived from an EMBL/GenBank/DDBJ whole genome shotgun (WGS) entry which is preliminary data.</text>
</comment>
<dbReference type="CDD" id="cd00085">
    <property type="entry name" value="HNHc"/>
    <property type="match status" value="1"/>
</dbReference>
<dbReference type="Gene3D" id="1.10.30.50">
    <property type="match status" value="1"/>
</dbReference>
<protein>
    <submittedName>
        <fullName evidence="1">HNH endonuclease</fullName>
    </submittedName>
</protein>
<reference evidence="1" key="1">
    <citation type="submission" date="2021-05" db="EMBL/GenBank/DDBJ databases">
        <authorList>
            <person name="Pietrasiak N."/>
            <person name="Ward R."/>
            <person name="Stajich J.E."/>
            <person name="Kurbessoian T."/>
        </authorList>
    </citation>
    <scope>NUCLEOTIDE SEQUENCE</scope>
    <source>
        <strain evidence="1">JT2-VF2</strain>
    </source>
</reference>
<reference evidence="1" key="2">
    <citation type="journal article" date="2022" name="Microbiol. Resour. Announc.">
        <title>Metagenome Sequencing to Explore Phylogenomics of Terrestrial Cyanobacteria.</title>
        <authorList>
            <person name="Ward R.D."/>
            <person name="Stajich J.E."/>
            <person name="Johansen J.R."/>
            <person name="Huntemann M."/>
            <person name="Clum A."/>
            <person name="Foster B."/>
            <person name="Foster B."/>
            <person name="Roux S."/>
            <person name="Palaniappan K."/>
            <person name="Varghese N."/>
            <person name="Mukherjee S."/>
            <person name="Reddy T.B.K."/>
            <person name="Daum C."/>
            <person name="Copeland A."/>
            <person name="Chen I.A."/>
            <person name="Ivanova N.N."/>
            <person name="Kyrpides N.C."/>
            <person name="Shapiro N."/>
            <person name="Eloe-Fadrosh E.A."/>
            <person name="Pietrasiak N."/>
        </authorList>
    </citation>
    <scope>NUCLEOTIDE SEQUENCE</scope>
    <source>
        <strain evidence="1">JT2-VF2</strain>
    </source>
</reference>
<dbReference type="InterPro" id="IPR003615">
    <property type="entry name" value="HNH_nuc"/>
</dbReference>
<dbReference type="Proteomes" id="UP000715781">
    <property type="component" value="Unassembled WGS sequence"/>
</dbReference>
<gene>
    <name evidence="1" type="ORF">KME32_09805</name>
</gene>
<keyword evidence="1" id="KW-0255">Endonuclease</keyword>
<name>A0A951PW76_9NOST</name>
<evidence type="ECO:0000313" key="1">
    <source>
        <dbReference type="EMBL" id="MBW4561434.1"/>
    </source>
</evidence>
<evidence type="ECO:0000313" key="2">
    <source>
        <dbReference type="Proteomes" id="UP000715781"/>
    </source>
</evidence>
<organism evidence="1 2">
    <name type="scientific">Mojavia pulchra JT2-VF2</name>
    <dbReference type="NCBI Taxonomy" id="287848"/>
    <lineage>
        <taxon>Bacteria</taxon>
        <taxon>Bacillati</taxon>
        <taxon>Cyanobacteriota</taxon>
        <taxon>Cyanophyceae</taxon>
        <taxon>Nostocales</taxon>
        <taxon>Nostocaceae</taxon>
    </lineage>
</organism>
<keyword evidence="1" id="KW-0540">Nuclease</keyword>